<comment type="caution">
    <text evidence="1">The sequence shown here is derived from an EMBL/GenBank/DDBJ whole genome shotgun (WGS) entry which is preliminary data.</text>
</comment>
<gene>
    <name evidence="1" type="ORF">EZS28_019303</name>
</gene>
<evidence type="ECO:0000313" key="2">
    <source>
        <dbReference type="Proteomes" id="UP000324800"/>
    </source>
</evidence>
<dbReference type="PROSITE" id="PS51257">
    <property type="entry name" value="PROKAR_LIPOPROTEIN"/>
    <property type="match status" value="1"/>
</dbReference>
<evidence type="ECO:0000313" key="1">
    <source>
        <dbReference type="EMBL" id="KAA6385168.1"/>
    </source>
</evidence>
<organism evidence="1 2">
    <name type="scientific">Streblomastix strix</name>
    <dbReference type="NCBI Taxonomy" id="222440"/>
    <lineage>
        <taxon>Eukaryota</taxon>
        <taxon>Metamonada</taxon>
        <taxon>Preaxostyla</taxon>
        <taxon>Oxymonadida</taxon>
        <taxon>Streblomastigidae</taxon>
        <taxon>Streblomastix</taxon>
    </lineage>
</organism>
<reference evidence="1 2" key="1">
    <citation type="submission" date="2019-03" db="EMBL/GenBank/DDBJ databases">
        <title>Single cell metagenomics reveals metabolic interactions within the superorganism composed of flagellate Streblomastix strix and complex community of Bacteroidetes bacteria on its surface.</title>
        <authorList>
            <person name="Treitli S.C."/>
            <person name="Kolisko M."/>
            <person name="Husnik F."/>
            <person name="Keeling P."/>
            <person name="Hampl V."/>
        </authorList>
    </citation>
    <scope>NUCLEOTIDE SEQUENCE [LARGE SCALE GENOMIC DNA]</scope>
    <source>
        <strain evidence="1">ST1C</strain>
    </source>
</reference>
<accession>A0A5J4VR56</accession>
<protein>
    <submittedName>
        <fullName evidence="1">Uncharacterized protein</fullName>
    </submittedName>
</protein>
<dbReference type="Proteomes" id="UP000324800">
    <property type="component" value="Unassembled WGS sequence"/>
</dbReference>
<proteinExistence type="predicted"/>
<sequence>MIPDRLKHTDLGPRIVEVLQNSPQVLLSCLKWIHHKLDPQHVIQWKLFVKTMLKQVKFLDASWSKKFASRDDTWLYFDNEQDAQWRRSKCYSHPRFGINSKYTTTKRAQGMVYQT</sequence>
<name>A0A5J4VR56_9EUKA</name>
<dbReference type="AlphaFoldDB" id="A0A5J4VR56"/>
<dbReference type="EMBL" id="SNRW01005385">
    <property type="protein sequence ID" value="KAA6385168.1"/>
    <property type="molecule type" value="Genomic_DNA"/>
</dbReference>